<evidence type="ECO:0000313" key="2">
    <source>
        <dbReference type="EMBL" id="MPL88080.1"/>
    </source>
</evidence>
<protein>
    <submittedName>
        <fullName evidence="2">Uncharacterized protein</fullName>
    </submittedName>
</protein>
<keyword evidence="1" id="KW-1133">Transmembrane helix</keyword>
<name>A0A644V9S6_9ZZZZ</name>
<dbReference type="Pfam" id="PF07509">
    <property type="entry name" value="DUF1523"/>
    <property type="match status" value="1"/>
</dbReference>
<keyword evidence="1" id="KW-0812">Transmembrane</keyword>
<feature type="transmembrane region" description="Helical" evidence="1">
    <location>
        <begin position="45"/>
        <end position="68"/>
    </location>
</feature>
<feature type="transmembrane region" description="Helical" evidence="1">
    <location>
        <begin position="12"/>
        <end position="33"/>
    </location>
</feature>
<gene>
    <name evidence="2" type="ORF">SDC9_34093</name>
</gene>
<dbReference type="EMBL" id="VSSQ01000250">
    <property type="protein sequence ID" value="MPL88080.1"/>
    <property type="molecule type" value="Genomic_DNA"/>
</dbReference>
<reference evidence="2" key="1">
    <citation type="submission" date="2019-08" db="EMBL/GenBank/DDBJ databases">
        <authorList>
            <person name="Kucharzyk K."/>
            <person name="Murdoch R.W."/>
            <person name="Higgins S."/>
            <person name="Loffler F."/>
        </authorList>
    </citation>
    <scope>NUCLEOTIDE SEQUENCE</scope>
</reference>
<dbReference type="AlphaFoldDB" id="A0A644V9S6"/>
<organism evidence="2">
    <name type="scientific">bioreactor metagenome</name>
    <dbReference type="NCBI Taxonomy" id="1076179"/>
    <lineage>
        <taxon>unclassified sequences</taxon>
        <taxon>metagenomes</taxon>
        <taxon>ecological metagenomes</taxon>
    </lineage>
</organism>
<keyword evidence="1" id="KW-0472">Membrane</keyword>
<proteinExistence type="predicted"/>
<accession>A0A644V9S6</accession>
<dbReference type="InterPro" id="IPR011088">
    <property type="entry name" value="Phage_phiNM3_A0EWY4"/>
</dbReference>
<evidence type="ECO:0000256" key="1">
    <source>
        <dbReference type="SAM" id="Phobius"/>
    </source>
</evidence>
<sequence>MFVAPNWFEGWLIQFGIFIVIPLVVAIIVGFIVKKKKDSKFFGILSVGLAFIVVLAIMLPIGSVYWHYAYEVPSVQEKIITVQEWQPKAGIKYNNEGMMVIDNADQLMLITTDNEGFVNEENFLFNKFNTRDVFNKLKINGTYKIKYYGWRNGFNSGFPNILSVEKVVNDNNTSNNKYGDYFGVKFAN</sequence>
<comment type="caution">
    <text evidence="2">The sequence shown here is derived from an EMBL/GenBank/DDBJ whole genome shotgun (WGS) entry which is preliminary data.</text>
</comment>